<reference evidence="1 2" key="1">
    <citation type="submission" date="2017-03" db="EMBL/GenBank/DDBJ databases">
        <title>Genome analysis of strain PAMC 26577.</title>
        <authorList>
            <person name="Oh H.-M."/>
            <person name="Yang J.-A."/>
        </authorList>
    </citation>
    <scope>NUCLEOTIDE SEQUENCE [LARGE SCALE GENOMIC DNA]</scope>
    <source>
        <strain evidence="1 2">PAMC 26577</strain>
    </source>
</reference>
<comment type="caution">
    <text evidence="1">The sequence shown here is derived from an EMBL/GenBank/DDBJ whole genome shotgun (WGS) entry which is preliminary data.</text>
</comment>
<sequence length="44" mass="4837">MRVPRLEALDSVARQLASFVKTERVAVASEPAYPLQVLLCHLSA</sequence>
<organism evidence="1 2">
    <name type="scientific">Caballeronia sordidicola</name>
    <name type="common">Burkholderia sordidicola</name>
    <dbReference type="NCBI Taxonomy" id="196367"/>
    <lineage>
        <taxon>Bacteria</taxon>
        <taxon>Pseudomonadati</taxon>
        <taxon>Pseudomonadota</taxon>
        <taxon>Betaproteobacteria</taxon>
        <taxon>Burkholderiales</taxon>
        <taxon>Burkholderiaceae</taxon>
        <taxon>Caballeronia</taxon>
    </lineage>
</organism>
<accession>A0A242MAW4</accession>
<evidence type="ECO:0000313" key="2">
    <source>
        <dbReference type="Proteomes" id="UP000195221"/>
    </source>
</evidence>
<dbReference type="EMBL" id="NBTZ01000140">
    <property type="protein sequence ID" value="OTP68081.1"/>
    <property type="molecule type" value="Genomic_DNA"/>
</dbReference>
<gene>
    <name evidence="1" type="ORF">PAMC26577_34855</name>
</gene>
<protein>
    <submittedName>
        <fullName evidence="1">Uncharacterized protein</fullName>
    </submittedName>
</protein>
<name>A0A242MAW4_CABSO</name>
<dbReference type="RefSeq" id="WP_256701265.1">
    <property type="nucleotide sequence ID" value="NZ_MSRG01000070.1"/>
</dbReference>
<proteinExistence type="predicted"/>
<evidence type="ECO:0000313" key="1">
    <source>
        <dbReference type="EMBL" id="OTP68081.1"/>
    </source>
</evidence>
<dbReference type="Proteomes" id="UP000195221">
    <property type="component" value="Unassembled WGS sequence"/>
</dbReference>
<dbReference type="AlphaFoldDB" id="A0A242MAW4"/>